<keyword evidence="5" id="KW-0808">Transferase</keyword>
<dbReference type="InParanoid" id="D7G0N5"/>
<feature type="domain" description="RNA 2-O ribose methyltransferase substrate binding" evidence="11">
    <location>
        <begin position="232"/>
        <end position="314"/>
    </location>
</feature>
<evidence type="ECO:0000256" key="2">
    <source>
        <dbReference type="ARBA" id="ARBA00007228"/>
    </source>
</evidence>
<dbReference type="PANTHER" id="PTHR46103:SF1">
    <property type="entry name" value="RRNA METHYLTRANSFERASE 1, MITOCHONDRIAL"/>
    <property type="match status" value="1"/>
</dbReference>
<evidence type="ECO:0000256" key="10">
    <source>
        <dbReference type="SAM" id="MobiDB-lite"/>
    </source>
</evidence>
<feature type="compositionally biased region" description="Gly residues" evidence="10">
    <location>
        <begin position="40"/>
        <end position="63"/>
    </location>
</feature>
<protein>
    <recommendedName>
        <fullName evidence="9">rRNA methyltransferase 1, mitochondrial</fullName>
    </recommendedName>
</protein>
<dbReference type="InterPro" id="IPR047261">
    <property type="entry name" value="MRM1_MeTrfase_dom"/>
</dbReference>
<dbReference type="Pfam" id="PF00588">
    <property type="entry name" value="SpoU_methylase"/>
    <property type="match status" value="1"/>
</dbReference>
<feature type="compositionally biased region" description="Low complexity" evidence="10">
    <location>
        <begin position="107"/>
        <end position="116"/>
    </location>
</feature>
<proteinExistence type="inferred from homology"/>
<dbReference type="SUPFAM" id="SSF55315">
    <property type="entry name" value="L30e-like"/>
    <property type="match status" value="1"/>
</dbReference>
<feature type="compositionally biased region" description="Gly residues" evidence="10">
    <location>
        <begin position="76"/>
        <end position="93"/>
    </location>
</feature>
<dbReference type="OrthoDB" id="270651at2759"/>
<feature type="region of interest" description="Disordered" evidence="10">
    <location>
        <begin position="329"/>
        <end position="369"/>
    </location>
</feature>
<evidence type="ECO:0000256" key="3">
    <source>
        <dbReference type="ARBA" id="ARBA00022552"/>
    </source>
</evidence>
<dbReference type="Gene3D" id="3.30.1330.30">
    <property type="match status" value="1"/>
</dbReference>
<evidence type="ECO:0000256" key="4">
    <source>
        <dbReference type="ARBA" id="ARBA00022603"/>
    </source>
</evidence>
<name>D7G0N5_ECTSI</name>
<keyword evidence="4" id="KW-0489">Methyltransferase</keyword>
<dbReference type="SUPFAM" id="SSF75217">
    <property type="entry name" value="alpha/beta knot"/>
    <property type="match status" value="1"/>
</dbReference>
<dbReference type="OMA" id="IHANENR"/>
<dbReference type="GO" id="GO:0005739">
    <property type="term" value="C:mitochondrion"/>
    <property type="evidence" value="ECO:0007669"/>
    <property type="project" value="UniProtKB-SubCell"/>
</dbReference>
<comment type="subcellular location">
    <subcellularLocation>
        <location evidence="1">Mitochondrion</location>
    </subcellularLocation>
</comment>
<evidence type="ECO:0000259" key="11">
    <source>
        <dbReference type="SMART" id="SM00967"/>
    </source>
</evidence>
<accession>D7G0N5</accession>
<dbReference type="InterPro" id="IPR001537">
    <property type="entry name" value="SpoU_MeTrfase"/>
</dbReference>
<dbReference type="GO" id="GO:0016435">
    <property type="term" value="F:rRNA (guanine) methyltransferase activity"/>
    <property type="evidence" value="ECO:0007669"/>
    <property type="project" value="TreeGrafter"/>
</dbReference>
<evidence type="ECO:0000256" key="1">
    <source>
        <dbReference type="ARBA" id="ARBA00004173"/>
    </source>
</evidence>
<feature type="compositionally biased region" description="Acidic residues" evidence="10">
    <location>
        <begin position="338"/>
        <end position="354"/>
    </location>
</feature>
<dbReference type="SMART" id="SM00967">
    <property type="entry name" value="SpoU_sub_bind"/>
    <property type="match status" value="1"/>
</dbReference>
<evidence type="ECO:0000256" key="9">
    <source>
        <dbReference type="ARBA" id="ARBA00034881"/>
    </source>
</evidence>
<keyword evidence="3" id="KW-0698">rRNA processing</keyword>
<gene>
    <name evidence="12" type="ORF">Esi_0414_0006</name>
</gene>
<dbReference type="InterPro" id="IPR047182">
    <property type="entry name" value="MRM1"/>
</dbReference>
<dbReference type="Proteomes" id="UP000002630">
    <property type="component" value="Linkage Group LG17"/>
</dbReference>
<dbReference type="EMBL" id="FN649742">
    <property type="protein sequence ID" value="CBJ33064.1"/>
    <property type="molecule type" value="Genomic_DNA"/>
</dbReference>
<dbReference type="EMBL" id="FN648613">
    <property type="protein sequence ID" value="CBJ33064.1"/>
    <property type="molecule type" value="Genomic_DNA"/>
</dbReference>
<dbReference type="InterPro" id="IPR029064">
    <property type="entry name" value="Ribosomal_eL30-like_sf"/>
</dbReference>
<dbReference type="AlphaFoldDB" id="D7G0N5"/>
<dbReference type="PANTHER" id="PTHR46103">
    <property type="entry name" value="RRNA METHYLTRANSFERASE 1, MITOCHONDRIAL"/>
    <property type="match status" value="1"/>
</dbReference>
<evidence type="ECO:0000313" key="12">
    <source>
        <dbReference type="EMBL" id="CBJ33064.1"/>
    </source>
</evidence>
<evidence type="ECO:0000256" key="6">
    <source>
        <dbReference type="ARBA" id="ARBA00022691"/>
    </source>
</evidence>
<dbReference type="CDD" id="cd18105">
    <property type="entry name" value="SpoU-like_MRM1"/>
    <property type="match status" value="1"/>
</dbReference>
<dbReference type="InterPro" id="IPR029026">
    <property type="entry name" value="tRNA_m1G_MTases_N"/>
</dbReference>
<dbReference type="InterPro" id="IPR029028">
    <property type="entry name" value="Alpha/beta_knot_MTases"/>
</dbReference>
<feature type="region of interest" description="Disordered" evidence="10">
    <location>
        <begin position="1"/>
        <end position="223"/>
    </location>
</feature>
<evidence type="ECO:0000256" key="5">
    <source>
        <dbReference type="ARBA" id="ARBA00022679"/>
    </source>
</evidence>
<reference evidence="12 13" key="1">
    <citation type="journal article" date="2010" name="Nature">
        <title>The Ectocarpus genome and the independent evolution of multicellularity in brown algae.</title>
        <authorList>
            <person name="Cock J.M."/>
            <person name="Sterck L."/>
            <person name="Rouze P."/>
            <person name="Scornet D."/>
            <person name="Allen A.E."/>
            <person name="Amoutzias G."/>
            <person name="Anthouard V."/>
            <person name="Artiguenave F."/>
            <person name="Aury J.M."/>
            <person name="Badger J.H."/>
            <person name="Beszteri B."/>
            <person name="Billiau K."/>
            <person name="Bonnet E."/>
            <person name="Bothwell J.H."/>
            <person name="Bowler C."/>
            <person name="Boyen C."/>
            <person name="Brownlee C."/>
            <person name="Carrano C.J."/>
            <person name="Charrier B."/>
            <person name="Cho G.Y."/>
            <person name="Coelho S.M."/>
            <person name="Collen J."/>
            <person name="Corre E."/>
            <person name="Da Silva C."/>
            <person name="Delage L."/>
            <person name="Delaroque N."/>
            <person name="Dittami S.M."/>
            <person name="Doulbeau S."/>
            <person name="Elias M."/>
            <person name="Farnham G."/>
            <person name="Gachon C.M."/>
            <person name="Gschloessl B."/>
            <person name="Heesch S."/>
            <person name="Jabbari K."/>
            <person name="Jubin C."/>
            <person name="Kawai H."/>
            <person name="Kimura K."/>
            <person name="Kloareg B."/>
            <person name="Kupper F.C."/>
            <person name="Lang D."/>
            <person name="Le Bail A."/>
            <person name="Leblanc C."/>
            <person name="Lerouge P."/>
            <person name="Lohr M."/>
            <person name="Lopez P.J."/>
            <person name="Martens C."/>
            <person name="Maumus F."/>
            <person name="Michel G."/>
            <person name="Miranda-Saavedra D."/>
            <person name="Morales J."/>
            <person name="Moreau H."/>
            <person name="Motomura T."/>
            <person name="Nagasato C."/>
            <person name="Napoli C.A."/>
            <person name="Nelson D.R."/>
            <person name="Nyvall-Collen P."/>
            <person name="Peters A.F."/>
            <person name="Pommier C."/>
            <person name="Potin P."/>
            <person name="Poulain J."/>
            <person name="Quesneville H."/>
            <person name="Read B."/>
            <person name="Rensing S.A."/>
            <person name="Ritter A."/>
            <person name="Rousvoal S."/>
            <person name="Samanta M."/>
            <person name="Samson G."/>
            <person name="Schroeder D.C."/>
            <person name="Segurens B."/>
            <person name="Strittmatter M."/>
            <person name="Tonon T."/>
            <person name="Tregear J.W."/>
            <person name="Valentin K."/>
            <person name="von Dassow P."/>
            <person name="Yamagishi T."/>
            <person name="Van de Peer Y."/>
            <person name="Wincker P."/>
        </authorList>
    </citation>
    <scope>NUCLEOTIDE SEQUENCE [LARGE SCALE GENOMIC DNA]</scope>
    <source>
        <strain evidence="13">Ec32 / CCAP1310/4</strain>
    </source>
</reference>
<dbReference type="GO" id="GO:0003723">
    <property type="term" value="F:RNA binding"/>
    <property type="evidence" value="ECO:0007669"/>
    <property type="project" value="InterPro"/>
</dbReference>
<feature type="compositionally biased region" description="Basic and acidic residues" evidence="10">
    <location>
        <begin position="117"/>
        <end position="136"/>
    </location>
</feature>
<evidence type="ECO:0000313" key="13">
    <source>
        <dbReference type="Proteomes" id="UP000002630"/>
    </source>
</evidence>
<evidence type="ECO:0000256" key="8">
    <source>
        <dbReference type="ARBA" id="ARBA00023128"/>
    </source>
</evidence>
<dbReference type="InterPro" id="IPR013123">
    <property type="entry name" value="SpoU_subst-bd"/>
</dbReference>
<dbReference type="Pfam" id="PF08032">
    <property type="entry name" value="SpoU_sub_bind"/>
    <property type="match status" value="1"/>
</dbReference>
<dbReference type="eggNOG" id="KOG0838">
    <property type="taxonomic scope" value="Eukaryota"/>
</dbReference>
<keyword evidence="8" id="KW-0496">Mitochondrion</keyword>
<organism evidence="12 13">
    <name type="scientific">Ectocarpus siliculosus</name>
    <name type="common">Brown alga</name>
    <name type="synonym">Conferva siliculosa</name>
    <dbReference type="NCBI Taxonomy" id="2880"/>
    <lineage>
        <taxon>Eukaryota</taxon>
        <taxon>Sar</taxon>
        <taxon>Stramenopiles</taxon>
        <taxon>Ochrophyta</taxon>
        <taxon>PX clade</taxon>
        <taxon>Phaeophyceae</taxon>
        <taxon>Ectocarpales</taxon>
        <taxon>Ectocarpaceae</taxon>
        <taxon>Ectocarpus</taxon>
    </lineage>
</organism>
<keyword evidence="7" id="KW-0809">Transit peptide</keyword>
<sequence length="550" mass="57497">MAWEDDDRVRRRGRQVDRGFSSGGVVDKSFNNGDSTDSYGGEGGSGGRLGGGWADSDGGGGGRSSRQQNSSDGRGRGGGGNYRSGGGSRGGNGRYEQRGRGRGRGWDQAADSSSRGDGARGGRGGYDRDFGGRESGGRSSSSWDDNRSRGRGRGGQGRGRGRSSHGGREGGGRSYGGRESSFRGRQNDAGGRDRADDRPSRAWTPSSGGGGATYQAELSPTHNADEDTNFDMVYGIAPVLNVLRNNRREKLGLYCQDGLAPANKKDRAAANRIYDIARETDVPMTTTDKGYLNTLCGNRPHQGFILKARPLKFEPILFLPRVEDVEADPSVEATATEADAETSPEHDDDDDGQEEDRSAAAAPKKPPAPLAAAATGQVWLALDEVTDPQNFGALLRSAHFFGASGVVACAKNSAALTATVSKSSAGAVEVMRVHSTANMMRFLKRSRENGWRVVGTSVSERSGPLHELPAGPGAPPTIVVLGNEGYGVRTNVLRECEFLVEVAGDGGGALAEGATPSTVDSLNVSVTGGVVLFHLLAGAKHAAAYAASSE</sequence>
<dbReference type="STRING" id="2880.D7G0N5"/>
<keyword evidence="6" id="KW-0949">S-adenosyl-L-methionine</keyword>
<feature type="compositionally biased region" description="Basic and acidic residues" evidence="10">
    <location>
        <begin position="180"/>
        <end position="200"/>
    </location>
</feature>
<comment type="similarity">
    <text evidence="2">Belongs to the class IV-like SAM-binding methyltransferase superfamily. RNA methyltransferase TrmH family.</text>
</comment>
<dbReference type="Gene3D" id="3.40.1280.10">
    <property type="match status" value="1"/>
</dbReference>
<keyword evidence="13" id="KW-1185">Reference proteome</keyword>
<evidence type="ECO:0000256" key="7">
    <source>
        <dbReference type="ARBA" id="ARBA00022946"/>
    </source>
</evidence>